<evidence type="ECO:0000259" key="1">
    <source>
        <dbReference type="Pfam" id="PF18480"/>
    </source>
</evidence>
<organism evidence="2 3">
    <name type="scientific">Cellulomonas pakistanensis</name>
    <dbReference type="NCBI Taxonomy" id="992287"/>
    <lineage>
        <taxon>Bacteria</taxon>
        <taxon>Bacillati</taxon>
        <taxon>Actinomycetota</taxon>
        <taxon>Actinomycetes</taxon>
        <taxon>Micrococcales</taxon>
        <taxon>Cellulomonadaceae</taxon>
        <taxon>Cellulomonas</taxon>
    </lineage>
</organism>
<sequence length="126" mass="13982">MKFLVDAQLPPRLVRALVRHGHDAVHTRDLPHGNRTPDAEVAARADAENRVVVTNDADFQITHQLHGRQRRLLVVATGNITDDDLLLVVERSLSTVLAAFDAADRVELRAAEIVAWPRRAVSTDQV</sequence>
<evidence type="ECO:0000313" key="3">
    <source>
        <dbReference type="Proteomes" id="UP000642125"/>
    </source>
</evidence>
<dbReference type="Proteomes" id="UP000642125">
    <property type="component" value="Unassembled WGS sequence"/>
</dbReference>
<dbReference type="EMBL" id="BONO01000016">
    <property type="protein sequence ID" value="GIG36912.1"/>
    <property type="molecule type" value="Genomic_DNA"/>
</dbReference>
<evidence type="ECO:0000313" key="2">
    <source>
        <dbReference type="EMBL" id="GIG36912.1"/>
    </source>
</evidence>
<protein>
    <recommendedName>
        <fullName evidence="1">DUF5615 domain-containing protein</fullName>
    </recommendedName>
</protein>
<feature type="domain" description="DUF5615" evidence="1">
    <location>
        <begin position="1"/>
        <end position="96"/>
    </location>
</feature>
<gene>
    <name evidence="2" type="ORF">Cpa01nite_22930</name>
</gene>
<dbReference type="AlphaFoldDB" id="A0A919U7E6"/>
<name>A0A919U7E6_9CELL</name>
<proteinExistence type="predicted"/>
<comment type="caution">
    <text evidence="2">The sequence shown here is derived from an EMBL/GenBank/DDBJ whole genome shotgun (WGS) entry which is preliminary data.</text>
</comment>
<keyword evidence="3" id="KW-1185">Reference proteome</keyword>
<dbReference type="InterPro" id="IPR041049">
    <property type="entry name" value="DUF5615"/>
</dbReference>
<dbReference type="RefSeq" id="WP_203668932.1">
    <property type="nucleotide sequence ID" value="NZ_BONO01000016.1"/>
</dbReference>
<dbReference type="Pfam" id="PF18480">
    <property type="entry name" value="DUF5615"/>
    <property type="match status" value="1"/>
</dbReference>
<accession>A0A919U7E6</accession>
<reference evidence="2" key="1">
    <citation type="submission" date="2021-01" db="EMBL/GenBank/DDBJ databases">
        <title>Whole genome shotgun sequence of Cellulomonas pakistanensis NBRC 110800.</title>
        <authorList>
            <person name="Komaki H."/>
            <person name="Tamura T."/>
        </authorList>
    </citation>
    <scope>NUCLEOTIDE SEQUENCE</scope>
    <source>
        <strain evidence="2">NBRC 110800</strain>
    </source>
</reference>